<gene>
    <name evidence="2" type="primary">LOC113493692</name>
</gene>
<dbReference type="RefSeq" id="XP_026727480.1">
    <property type="nucleotide sequence ID" value="XM_026871679.1"/>
</dbReference>
<reference evidence="2" key="1">
    <citation type="submission" date="2025-08" db="UniProtKB">
        <authorList>
            <consortium name="RefSeq"/>
        </authorList>
    </citation>
    <scope>IDENTIFICATION</scope>
</reference>
<dbReference type="AlphaFoldDB" id="A0A7E5VGQ0"/>
<dbReference type="KEGG" id="tnl:113493692"/>
<evidence type="ECO:0000313" key="1">
    <source>
        <dbReference type="Proteomes" id="UP000322000"/>
    </source>
</evidence>
<evidence type="ECO:0000313" key="2">
    <source>
        <dbReference type="RefSeq" id="XP_026727480.1"/>
    </source>
</evidence>
<accession>A0A7E5VGQ0</accession>
<name>A0A7E5VGQ0_TRINI</name>
<protein>
    <submittedName>
        <fullName evidence="2">Uncharacterized protein LOC113493692</fullName>
    </submittedName>
</protein>
<sequence>MSYVKNNDYRNLPFCAETPFGNFYTYSDLRDIPDKCYLNKDEIIKCRTVGILQSLNGRYYLSDMETGQQSEPLVQVSVVYLKSPPQSTIIPYPVQVFGMLQWKKRPVIFATILQIMNVKTAIRVKNALSAIAKFHLSEIDAEQNCKEELLS</sequence>
<dbReference type="Proteomes" id="UP000322000">
    <property type="component" value="Chromosome 5"/>
</dbReference>
<dbReference type="OrthoDB" id="7433834at2759"/>
<dbReference type="GeneID" id="113493692"/>
<organism evidence="1 2">
    <name type="scientific">Trichoplusia ni</name>
    <name type="common">Cabbage looper</name>
    <dbReference type="NCBI Taxonomy" id="7111"/>
    <lineage>
        <taxon>Eukaryota</taxon>
        <taxon>Metazoa</taxon>
        <taxon>Ecdysozoa</taxon>
        <taxon>Arthropoda</taxon>
        <taxon>Hexapoda</taxon>
        <taxon>Insecta</taxon>
        <taxon>Pterygota</taxon>
        <taxon>Neoptera</taxon>
        <taxon>Endopterygota</taxon>
        <taxon>Lepidoptera</taxon>
        <taxon>Glossata</taxon>
        <taxon>Ditrysia</taxon>
        <taxon>Noctuoidea</taxon>
        <taxon>Noctuidae</taxon>
        <taxon>Plusiinae</taxon>
        <taxon>Trichoplusia</taxon>
    </lineage>
</organism>
<keyword evidence="1" id="KW-1185">Reference proteome</keyword>
<dbReference type="InParanoid" id="A0A7E5VGQ0"/>
<proteinExistence type="predicted"/>